<keyword evidence="3" id="KW-0089">Bile pigment</keyword>
<dbReference type="AlphaFoldDB" id="A0A969PQF7"/>
<name>A0A969PQF7_9BACI</name>
<evidence type="ECO:0000256" key="1">
    <source>
        <dbReference type="ARBA" id="ARBA00008182"/>
    </source>
</evidence>
<comment type="similarity">
    <text evidence="1">Belongs to the phycobiliprotein family.</text>
</comment>
<evidence type="ECO:0000313" key="4">
    <source>
        <dbReference type="EMBL" id="NJP38510.1"/>
    </source>
</evidence>
<evidence type="ECO:0000313" key="5">
    <source>
        <dbReference type="Proteomes" id="UP000752012"/>
    </source>
</evidence>
<gene>
    <name evidence="4" type="ORF">HCN83_13010</name>
</gene>
<keyword evidence="2" id="KW-0157">Chromophore</keyword>
<evidence type="ECO:0000256" key="2">
    <source>
        <dbReference type="ARBA" id="ARBA00022991"/>
    </source>
</evidence>
<dbReference type="InterPro" id="IPR009050">
    <property type="entry name" value="Globin-like_sf"/>
</dbReference>
<dbReference type="Proteomes" id="UP000752012">
    <property type="component" value="Unassembled WGS sequence"/>
</dbReference>
<dbReference type="InterPro" id="IPR038719">
    <property type="entry name" value="Phycobilisome_asu/bsu_sf"/>
</dbReference>
<proteinExistence type="inferred from homology"/>
<accession>A0A969PQF7</accession>
<protein>
    <submittedName>
        <fullName evidence="4">Uncharacterized protein</fullName>
    </submittedName>
</protein>
<evidence type="ECO:0000256" key="3">
    <source>
        <dbReference type="ARBA" id="ARBA00023307"/>
    </source>
</evidence>
<reference evidence="4 5" key="1">
    <citation type="submission" date="2020-03" db="EMBL/GenBank/DDBJ databases">
        <title>Assessment of the enzymatic potential of alkaline-tolerant lipase obtained from Bacillus luteus H11 (technogenic soil) for the bioremediation of saline soils contaminated with petroleum substances.</title>
        <authorList>
            <person name="Kalwasinska A."/>
        </authorList>
    </citation>
    <scope>NUCLEOTIDE SEQUENCE [LARGE SCALE GENOMIC DNA]</scope>
    <source>
        <strain evidence="4 5">H11</strain>
    </source>
</reference>
<dbReference type="Gene3D" id="1.10.490.20">
    <property type="entry name" value="Phycocyanins"/>
    <property type="match status" value="1"/>
</dbReference>
<organism evidence="4 5">
    <name type="scientific">Alkalicoccus luteus</name>
    <dbReference type="NCBI Taxonomy" id="1237094"/>
    <lineage>
        <taxon>Bacteria</taxon>
        <taxon>Bacillati</taxon>
        <taxon>Bacillota</taxon>
        <taxon>Bacilli</taxon>
        <taxon>Bacillales</taxon>
        <taxon>Bacillaceae</taxon>
        <taxon>Alkalicoccus</taxon>
    </lineage>
</organism>
<dbReference type="SUPFAM" id="SSF46458">
    <property type="entry name" value="Globin-like"/>
    <property type="match status" value="1"/>
</dbReference>
<dbReference type="EMBL" id="JAATHJ010000023">
    <property type="protein sequence ID" value="NJP38510.1"/>
    <property type="molecule type" value="Genomic_DNA"/>
</dbReference>
<keyword evidence="5" id="KW-1185">Reference proteome</keyword>
<comment type="caution">
    <text evidence="4">The sequence shown here is derived from an EMBL/GenBank/DDBJ whole genome shotgun (WGS) entry which is preliminary data.</text>
</comment>
<sequence length="114" mass="13388">MTDEMIIERVTKRIYEANPELLERYGDRGKEKCREDNNHHLKQLSAAFTVNSEAMFIDYAHWLNGILVRHGMETKHLTENFLFLEEAMKEDSSTRADVYRAYLQAARSSLDKSF</sequence>